<proteinExistence type="inferred from homology"/>
<keyword evidence="6" id="KW-1185">Reference proteome</keyword>
<dbReference type="GO" id="GO:0019243">
    <property type="term" value="P:methylglyoxal catabolic process to D-lactate via S-lactoyl-glutathione"/>
    <property type="evidence" value="ECO:0007669"/>
    <property type="project" value="TreeGrafter"/>
</dbReference>
<keyword evidence="1" id="KW-0346">Stress response</keyword>
<comment type="similarity">
    <text evidence="3">Belongs to the peptidase C56 family. HSP31-like subfamily.</text>
</comment>
<evidence type="ECO:0000313" key="5">
    <source>
        <dbReference type="EMBL" id="MCW8348488.1"/>
    </source>
</evidence>
<evidence type="ECO:0000259" key="4">
    <source>
        <dbReference type="Pfam" id="PF01965"/>
    </source>
</evidence>
<dbReference type="PANTHER" id="PTHR48094:SF11">
    <property type="entry name" value="GLUTATHIONE-INDEPENDENT GLYOXALASE HSP31-RELATED"/>
    <property type="match status" value="1"/>
</dbReference>
<dbReference type="GO" id="GO:0005737">
    <property type="term" value="C:cytoplasm"/>
    <property type="evidence" value="ECO:0007669"/>
    <property type="project" value="TreeGrafter"/>
</dbReference>
<evidence type="ECO:0000256" key="3">
    <source>
        <dbReference type="ARBA" id="ARBA00038493"/>
    </source>
</evidence>
<dbReference type="Gene3D" id="3.40.50.880">
    <property type="match status" value="1"/>
</dbReference>
<dbReference type="Pfam" id="PF01965">
    <property type="entry name" value="DJ-1_PfpI"/>
    <property type="match status" value="1"/>
</dbReference>
<dbReference type="InterPro" id="IPR050325">
    <property type="entry name" value="Prot/Nucl_acid_deglycase"/>
</dbReference>
<name>A0A9X3HYN8_9VIBR</name>
<evidence type="ECO:0000313" key="6">
    <source>
        <dbReference type="Proteomes" id="UP001155587"/>
    </source>
</evidence>
<dbReference type="SUPFAM" id="SSF52317">
    <property type="entry name" value="Class I glutamine amidotransferase-like"/>
    <property type="match status" value="1"/>
</dbReference>
<accession>A0A9X3HYN8</accession>
<dbReference type="GO" id="GO:0019172">
    <property type="term" value="F:glyoxalase III activity"/>
    <property type="evidence" value="ECO:0007669"/>
    <property type="project" value="TreeGrafter"/>
</dbReference>
<dbReference type="PANTHER" id="PTHR48094">
    <property type="entry name" value="PROTEIN/NUCLEIC ACID DEGLYCASE DJ-1-RELATED"/>
    <property type="match status" value="1"/>
</dbReference>
<dbReference type="EMBL" id="JAKRRY010000039">
    <property type="protein sequence ID" value="MCW8348488.1"/>
    <property type="molecule type" value="Genomic_DNA"/>
</dbReference>
<gene>
    <name evidence="5" type="ORF">MD535_21110</name>
</gene>
<organism evidence="5 6">
    <name type="scientific">Vibrio qingdaonensis</name>
    <dbReference type="NCBI Taxonomy" id="2829491"/>
    <lineage>
        <taxon>Bacteria</taxon>
        <taxon>Pseudomonadati</taxon>
        <taxon>Pseudomonadota</taxon>
        <taxon>Gammaproteobacteria</taxon>
        <taxon>Vibrionales</taxon>
        <taxon>Vibrionaceae</taxon>
        <taxon>Vibrio</taxon>
    </lineage>
</organism>
<keyword evidence="2" id="KW-0456">Lyase</keyword>
<protein>
    <submittedName>
        <fullName evidence="5">Type 1 glutamine amidotransferase domain-containing protein</fullName>
    </submittedName>
</protein>
<dbReference type="Proteomes" id="UP001155587">
    <property type="component" value="Unassembled WGS sequence"/>
</dbReference>
<reference evidence="5" key="1">
    <citation type="submission" date="2022-02" db="EMBL/GenBank/DDBJ databases">
        <title>Vibrio sp. nov, a new bacterium isolated from seawater.</title>
        <authorList>
            <person name="Yuan Y."/>
        </authorList>
    </citation>
    <scope>NUCLEOTIDE SEQUENCE</scope>
    <source>
        <strain evidence="5">ZSDZ65</strain>
    </source>
</reference>
<dbReference type="InterPro" id="IPR002818">
    <property type="entry name" value="DJ-1/PfpI"/>
</dbReference>
<feature type="domain" description="DJ-1/PfpI" evidence="4">
    <location>
        <begin position="26"/>
        <end position="190"/>
    </location>
</feature>
<dbReference type="CDD" id="cd03141">
    <property type="entry name" value="GATase1_Hsp31_like"/>
    <property type="match status" value="1"/>
</dbReference>
<dbReference type="InterPro" id="IPR029062">
    <property type="entry name" value="Class_I_gatase-like"/>
</dbReference>
<keyword evidence="5" id="KW-0315">Glutamine amidotransferase</keyword>
<sequence length="238" mass="25673">MASYKVLLMVTSHGNLGFTKEMTGVDLVQLAICYAALDAYDVDVTACSVKGDMPPIDPLYDLEAEVNDGQLSVDRGALMKLLASSKRIVQIDCAEYDAVIVCGGYGALWDLTCDPDSVTLLDDFYSADKYICAFGHASGALIHVTREDDTSILAGRRVTGYSNGEELAGNRADAIPFFVEDELVRCEALYSKAENNQPHVEIDDRLITGQNTASVRCTIDALLVALKSLSIQKACSSP</sequence>
<evidence type="ECO:0000256" key="1">
    <source>
        <dbReference type="ARBA" id="ARBA00023016"/>
    </source>
</evidence>
<dbReference type="AlphaFoldDB" id="A0A9X3HYN8"/>
<dbReference type="RefSeq" id="WP_265677007.1">
    <property type="nucleotide sequence ID" value="NZ_JAKRRY010000039.1"/>
</dbReference>
<evidence type="ECO:0000256" key="2">
    <source>
        <dbReference type="ARBA" id="ARBA00023239"/>
    </source>
</evidence>
<comment type="caution">
    <text evidence="5">The sequence shown here is derived from an EMBL/GenBank/DDBJ whole genome shotgun (WGS) entry which is preliminary data.</text>
</comment>